<dbReference type="GO" id="GO:0009847">
    <property type="term" value="P:spore germination"/>
    <property type="evidence" value="ECO:0007669"/>
    <property type="project" value="InterPro"/>
</dbReference>
<keyword evidence="5" id="KW-0812">Transmembrane</keyword>
<keyword evidence="4" id="KW-0309">Germination</keyword>
<dbReference type="RefSeq" id="WP_094396739.1">
    <property type="nucleotide sequence ID" value="NZ_CP016893.1"/>
</dbReference>
<keyword evidence="3" id="KW-0813">Transport</keyword>
<evidence type="ECO:0000256" key="5">
    <source>
        <dbReference type="ARBA" id="ARBA00022692"/>
    </source>
</evidence>
<dbReference type="PANTHER" id="PTHR34975">
    <property type="entry name" value="SPORE GERMINATION PROTEIN A2"/>
    <property type="match status" value="1"/>
</dbReference>
<dbReference type="AlphaFoldDB" id="A0A223HVH4"/>
<dbReference type="GO" id="GO:0016020">
    <property type="term" value="C:membrane"/>
    <property type="evidence" value="ECO:0007669"/>
    <property type="project" value="UniProtKB-SubCell"/>
</dbReference>
<evidence type="ECO:0000313" key="8">
    <source>
        <dbReference type="EMBL" id="AST56503.1"/>
    </source>
</evidence>
<gene>
    <name evidence="8" type="ORF">Thert_00279</name>
</gene>
<evidence type="ECO:0000256" key="4">
    <source>
        <dbReference type="ARBA" id="ARBA00022544"/>
    </source>
</evidence>
<dbReference type="InterPro" id="IPR004761">
    <property type="entry name" value="Spore_GerAB"/>
</dbReference>
<evidence type="ECO:0000256" key="2">
    <source>
        <dbReference type="ARBA" id="ARBA00007998"/>
    </source>
</evidence>
<evidence type="ECO:0000256" key="1">
    <source>
        <dbReference type="ARBA" id="ARBA00004141"/>
    </source>
</evidence>
<dbReference type="Pfam" id="PF03845">
    <property type="entry name" value="Spore_permease"/>
    <property type="match status" value="1"/>
</dbReference>
<proteinExistence type="inferred from homology"/>
<keyword evidence="7" id="KW-0472">Membrane</keyword>
<comment type="similarity">
    <text evidence="2">Belongs to the amino acid-polyamine-organocation (APC) superfamily. Spore germination protein (SGP) (TC 2.A.3.9) family.</text>
</comment>
<dbReference type="NCBIfam" id="TIGR00912">
    <property type="entry name" value="2A0309"/>
    <property type="match status" value="1"/>
</dbReference>
<reference evidence="8 9" key="1">
    <citation type="submission" date="2016-08" db="EMBL/GenBank/DDBJ databases">
        <title>A novel genetic cassette of butanologenic Thermoanaerobacterium thermosaccharolyticum that directly convert cellulose to butanol.</title>
        <authorList>
            <person name="Li T."/>
            <person name="He J."/>
        </authorList>
    </citation>
    <scope>NUCLEOTIDE SEQUENCE [LARGE SCALE GENOMIC DNA]</scope>
    <source>
        <strain evidence="8 9">TG57</strain>
    </source>
</reference>
<protein>
    <submittedName>
        <fullName evidence="8">Spore germination protein</fullName>
    </submittedName>
</protein>
<sequence>MKSVTQKELLFSIFLFEIGNTILFAHGISAKQDSWMAILLAMASALPLLYLYIFLYQQYRLNLTEILKLSFGKPIGKVLSVVYMLYFFYMAARFTRDYLELSTGSIFPMSPIKVIAIFLMIVVTYFLLFDISVTLKVASILLPGFISLILVVFLFAFTIPGYSLNKITPILGDGIMPIIKAAYPQILTFPFGEIIVFMMIFPEVPNKKELFKHSFVVFILTGLFLAFNNINIISAIGVYEASRINFPFYSMTRLISLGFFKNLDSLYIALMIIGNLIKIIIFAYAGLKASQSVFDIKEYKFLLIPTAAIIYALSIITAESYFIQIPVELPMMSLYVHVPLQIIVPLLLLIVYFVKKRNLKS</sequence>
<evidence type="ECO:0000256" key="3">
    <source>
        <dbReference type="ARBA" id="ARBA00022448"/>
    </source>
</evidence>
<evidence type="ECO:0000256" key="7">
    <source>
        <dbReference type="ARBA" id="ARBA00023136"/>
    </source>
</evidence>
<accession>A0A223HVH4</accession>
<name>A0A223HVH4_THETR</name>
<evidence type="ECO:0000313" key="9">
    <source>
        <dbReference type="Proteomes" id="UP000214975"/>
    </source>
</evidence>
<evidence type="ECO:0000256" key="6">
    <source>
        <dbReference type="ARBA" id="ARBA00022989"/>
    </source>
</evidence>
<dbReference type="PANTHER" id="PTHR34975:SF2">
    <property type="entry name" value="SPORE GERMINATION PROTEIN A2"/>
    <property type="match status" value="1"/>
</dbReference>
<dbReference type="EMBL" id="CP016893">
    <property type="protein sequence ID" value="AST56503.1"/>
    <property type="molecule type" value="Genomic_DNA"/>
</dbReference>
<comment type="subcellular location">
    <subcellularLocation>
        <location evidence="1">Membrane</location>
        <topology evidence="1">Multi-pass membrane protein</topology>
    </subcellularLocation>
</comment>
<dbReference type="Proteomes" id="UP000214975">
    <property type="component" value="Chromosome"/>
</dbReference>
<keyword evidence="6" id="KW-1133">Transmembrane helix</keyword>
<organism evidence="8 9">
    <name type="scientific">Thermoanaerobacterium thermosaccharolyticum</name>
    <name type="common">Clostridium thermosaccharolyticum</name>
    <dbReference type="NCBI Taxonomy" id="1517"/>
    <lineage>
        <taxon>Bacteria</taxon>
        <taxon>Bacillati</taxon>
        <taxon>Bacillota</taxon>
        <taxon>Clostridia</taxon>
        <taxon>Thermoanaerobacterales</taxon>
        <taxon>Thermoanaerobacteraceae</taxon>
        <taxon>Thermoanaerobacterium</taxon>
    </lineage>
</organism>